<proteinExistence type="predicted"/>
<accession>A0ABY6CUJ7</accession>
<dbReference type="RefSeq" id="WP_263049356.1">
    <property type="nucleotide sequence ID" value="NZ_CP106735.1"/>
</dbReference>
<feature type="signal peptide" evidence="1">
    <location>
        <begin position="1"/>
        <end position="22"/>
    </location>
</feature>
<name>A0ABY6CUJ7_9BACT</name>
<reference evidence="2" key="1">
    <citation type="submission" date="2022-10" db="EMBL/GenBank/DDBJ databases">
        <title>Comparative genomics and taxonomic characterization of three novel marine species of genus Reichenbachiella exhibiting antioxidant and polysaccharide degradation activities.</title>
        <authorList>
            <person name="Muhammad N."/>
            <person name="Lee Y.-J."/>
            <person name="Ko J."/>
            <person name="Kim S.-G."/>
        </authorList>
    </citation>
    <scope>NUCLEOTIDE SEQUENCE</scope>
    <source>
        <strain evidence="2">Wsw4-B4</strain>
    </source>
</reference>
<evidence type="ECO:0000313" key="2">
    <source>
        <dbReference type="EMBL" id="UXX77609.1"/>
    </source>
</evidence>
<dbReference type="Pfam" id="PF16153">
    <property type="entry name" value="DUF4861"/>
    <property type="match status" value="1"/>
</dbReference>
<dbReference type="PROSITE" id="PS51257">
    <property type="entry name" value="PROKAR_LIPOPROTEIN"/>
    <property type="match status" value="1"/>
</dbReference>
<keyword evidence="3" id="KW-1185">Reference proteome</keyword>
<feature type="chain" id="PRO_5045622342" evidence="1">
    <location>
        <begin position="23"/>
        <end position="409"/>
    </location>
</feature>
<evidence type="ECO:0000313" key="3">
    <source>
        <dbReference type="Proteomes" id="UP001062165"/>
    </source>
</evidence>
<sequence length="409" mass="45500">MKIKYYLGVALAGLIAGCGSNAQTNQKVDDGFIIQLRNPMVKNRNEMVVLSDPNLFVNSLAPGAVTIKSNAAELVDVDGDSKADRLIMNLDLSAEASLSMAWPTDIEREVMPVKKTQAEISHKVGGEWQGRKYIGGEFLNVDYLRVPDEHTDHSYFIRYEGPGLENDLIGYRFYLDWRNAMDIFGKRVDTLVLQVVGQDGFDSYHENAPWGMDILKAGKSLGIGAIGQYIDGKVEHFKQTDSVTCEIVADGLLSAAVETKYYGWQTSNKTCNLTSLMTIEVGDRSVCHQLTFDHPIEDFCTGIVKHDSATSFTSLVGSSGWAYLATYGKQSLSNDKLGLAIFYNTKDVSEVLDSSYDHLIVFKPVDTLSYYLLGAWEQEENGVGSMEEFQQYLDDKLVRLNQPIEITIN</sequence>
<dbReference type="InterPro" id="IPR032342">
    <property type="entry name" value="DUF4861"/>
</dbReference>
<dbReference type="Proteomes" id="UP001062165">
    <property type="component" value="Chromosome"/>
</dbReference>
<gene>
    <name evidence="2" type="ORF">N7E81_09535</name>
</gene>
<organism evidence="2 3">
    <name type="scientific">Reichenbachiella carrageenanivorans</name>
    <dbReference type="NCBI Taxonomy" id="2979869"/>
    <lineage>
        <taxon>Bacteria</taxon>
        <taxon>Pseudomonadati</taxon>
        <taxon>Bacteroidota</taxon>
        <taxon>Cytophagia</taxon>
        <taxon>Cytophagales</taxon>
        <taxon>Reichenbachiellaceae</taxon>
        <taxon>Reichenbachiella</taxon>
    </lineage>
</organism>
<evidence type="ECO:0000256" key="1">
    <source>
        <dbReference type="SAM" id="SignalP"/>
    </source>
</evidence>
<protein>
    <submittedName>
        <fullName evidence="2">DUF4861 domain-containing protein</fullName>
    </submittedName>
</protein>
<keyword evidence="1" id="KW-0732">Signal</keyword>
<dbReference type="EMBL" id="CP106735">
    <property type="protein sequence ID" value="UXX77609.1"/>
    <property type="molecule type" value="Genomic_DNA"/>
</dbReference>